<dbReference type="RefSeq" id="WP_194423348.1">
    <property type="nucleotide sequence ID" value="NZ_BAAAPT010000001.1"/>
</dbReference>
<dbReference type="InterPro" id="IPR050490">
    <property type="entry name" value="Bact_solute-bd_prot1"/>
</dbReference>
<dbReference type="SUPFAM" id="SSF53850">
    <property type="entry name" value="Periplasmic binding protein-like II"/>
    <property type="match status" value="1"/>
</dbReference>
<accession>A0ABU5N3K8</accession>
<organism evidence="1 2">
    <name type="scientific">Microbacterium aquimaris</name>
    <dbReference type="NCBI Taxonomy" id="459816"/>
    <lineage>
        <taxon>Bacteria</taxon>
        <taxon>Bacillati</taxon>
        <taxon>Actinomycetota</taxon>
        <taxon>Actinomycetes</taxon>
        <taxon>Micrococcales</taxon>
        <taxon>Microbacteriaceae</taxon>
        <taxon>Microbacterium</taxon>
    </lineage>
</organism>
<keyword evidence="2" id="KW-1185">Reference proteome</keyword>
<dbReference type="Proteomes" id="UP001291912">
    <property type="component" value="Unassembled WGS sequence"/>
</dbReference>
<dbReference type="PROSITE" id="PS51257">
    <property type="entry name" value="PROKAR_LIPOPROTEIN"/>
    <property type="match status" value="1"/>
</dbReference>
<protein>
    <submittedName>
        <fullName evidence="1">Extracellular solute-binding protein</fullName>
    </submittedName>
</protein>
<comment type="caution">
    <text evidence="1">The sequence shown here is derived from an EMBL/GenBank/DDBJ whole genome shotgun (WGS) entry which is preliminary data.</text>
</comment>
<dbReference type="InterPro" id="IPR006059">
    <property type="entry name" value="SBP"/>
</dbReference>
<dbReference type="Gene3D" id="3.40.190.10">
    <property type="entry name" value="Periplasmic binding protein-like II"/>
    <property type="match status" value="2"/>
</dbReference>
<reference evidence="1 2" key="1">
    <citation type="submission" date="2023-10" db="EMBL/GenBank/DDBJ databases">
        <title>Microbacterium xanthum sp. nov., isolated from seaweed.</title>
        <authorList>
            <person name="Lee S.D."/>
        </authorList>
    </citation>
    <scope>NUCLEOTIDE SEQUENCE [LARGE SCALE GENOMIC DNA]</scope>
    <source>
        <strain evidence="1 2">KCTC 19124</strain>
    </source>
</reference>
<sequence>MNTAGWRRAAAVTVTAGMAIGVVGCASDSSGGSSEGSADTVSVWVTAGTDQVLASSEERWNAQSDVMPIAIETFENDPYKTKLRTAISAGEGPTVFSGWGGGGLATYVDAGEVASLQAAFDAAPELRDRIFPSVLAGGQVDGEIYGTPFNGVQPVVIYYNEDVFDAAGVEVPSTWAETMDAVAALQEQGITPFSIGGASRWPYLMWIAYLTDRIGGPEVFDAVVAGEPDAWEDPAIIEAAGMIQELVEAGGFGEGFSSVDANQGAPEALVYTGKAAMQLQGAWAYSGTYFTAAPEFTEDGLGWTTFPTVAGGVGDPTDVTGNLSSFFSVTADASEDQQEAATDWLLNGVFDDEYIDELISTGAVPPISGIEDKIEASDAPDWNSFIYEISQEAGNFQLSWDQALGAEEAEALLTNLEKVFLLSITPEEFATNMNAAAS</sequence>
<dbReference type="PANTHER" id="PTHR43649:SF14">
    <property type="entry name" value="BLR3389 PROTEIN"/>
    <property type="match status" value="1"/>
</dbReference>
<evidence type="ECO:0000313" key="2">
    <source>
        <dbReference type="Proteomes" id="UP001291912"/>
    </source>
</evidence>
<dbReference type="Pfam" id="PF01547">
    <property type="entry name" value="SBP_bac_1"/>
    <property type="match status" value="1"/>
</dbReference>
<gene>
    <name evidence="1" type="ORF">R2Q92_02320</name>
</gene>
<dbReference type="EMBL" id="JAWJYN010000001">
    <property type="protein sequence ID" value="MDZ8160654.1"/>
    <property type="molecule type" value="Genomic_DNA"/>
</dbReference>
<evidence type="ECO:0000313" key="1">
    <source>
        <dbReference type="EMBL" id="MDZ8160654.1"/>
    </source>
</evidence>
<dbReference type="PANTHER" id="PTHR43649">
    <property type="entry name" value="ARABINOSE-BINDING PROTEIN-RELATED"/>
    <property type="match status" value="1"/>
</dbReference>
<name>A0ABU5N3K8_9MICO</name>
<proteinExistence type="predicted"/>